<keyword evidence="13" id="KW-1185">Reference proteome</keyword>
<proteinExistence type="predicted"/>
<dbReference type="InterPro" id="IPR050939">
    <property type="entry name" value="Olfactory_GPCR1"/>
</dbReference>
<keyword evidence="8 10" id="KW-0472">Membrane</keyword>
<dbReference type="PROSITE" id="PS50262">
    <property type="entry name" value="G_PROTEIN_RECEP_F1_2"/>
    <property type="match status" value="1"/>
</dbReference>
<organism evidence="12 13">
    <name type="scientific">Anabas testudineus</name>
    <name type="common">Climbing perch</name>
    <name type="synonym">Anthias testudineus</name>
    <dbReference type="NCBI Taxonomy" id="64144"/>
    <lineage>
        <taxon>Eukaryota</taxon>
        <taxon>Metazoa</taxon>
        <taxon>Chordata</taxon>
        <taxon>Craniata</taxon>
        <taxon>Vertebrata</taxon>
        <taxon>Euteleostomi</taxon>
        <taxon>Actinopterygii</taxon>
        <taxon>Neopterygii</taxon>
        <taxon>Teleostei</taxon>
        <taxon>Neoteleostei</taxon>
        <taxon>Acanthomorphata</taxon>
        <taxon>Anabantaria</taxon>
        <taxon>Anabantiformes</taxon>
        <taxon>Anabantoidei</taxon>
        <taxon>Anabantidae</taxon>
        <taxon>Anabas</taxon>
    </lineage>
</organism>
<feature type="transmembrane region" description="Helical" evidence="10">
    <location>
        <begin position="29"/>
        <end position="54"/>
    </location>
</feature>
<dbReference type="OrthoDB" id="9975554at2759"/>
<dbReference type="PANTHER" id="PTHR24242">
    <property type="entry name" value="G-PROTEIN COUPLED RECEPTOR"/>
    <property type="match status" value="1"/>
</dbReference>
<evidence type="ECO:0000313" key="12">
    <source>
        <dbReference type="Ensembl" id="ENSATEP00000071653.1"/>
    </source>
</evidence>
<keyword evidence="4 10" id="KW-0812">Transmembrane</keyword>
<evidence type="ECO:0000256" key="5">
    <source>
        <dbReference type="ARBA" id="ARBA00022725"/>
    </source>
</evidence>
<comment type="subcellular location">
    <subcellularLocation>
        <location evidence="1">Cell membrane</location>
        <topology evidence="1">Multi-pass membrane protein</topology>
    </subcellularLocation>
</comment>
<evidence type="ECO:0000256" key="7">
    <source>
        <dbReference type="ARBA" id="ARBA00023040"/>
    </source>
</evidence>
<dbReference type="PANTHER" id="PTHR24242:SF359">
    <property type="entry name" value="ODORANT RECEPTOR-RELATED"/>
    <property type="match status" value="1"/>
</dbReference>
<dbReference type="InParanoid" id="A0A7N6FM58"/>
<keyword evidence="9" id="KW-0675">Receptor</keyword>
<keyword evidence="3" id="KW-0716">Sensory transduction</keyword>
<keyword evidence="7" id="KW-0807">Transducer</keyword>
<evidence type="ECO:0000256" key="9">
    <source>
        <dbReference type="ARBA" id="ARBA00023170"/>
    </source>
</evidence>
<dbReference type="InterPro" id="IPR017452">
    <property type="entry name" value="GPCR_Rhodpsn_7TM"/>
</dbReference>
<dbReference type="Ensembl" id="ENSATET00000072151.1">
    <property type="protein sequence ID" value="ENSATEP00000071653.1"/>
    <property type="gene ID" value="ENSATEG00000025623.1"/>
</dbReference>
<evidence type="ECO:0000256" key="8">
    <source>
        <dbReference type="ARBA" id="ARBA00023136"/>
    </source>
</evidence>
<keyword evidence="6 10" id="KW-1133">Transmembrane helix</keyword>
<evidence type="ECO:0000256" key="4">
    <source>
        <dbReference type="ARBA" id="ARBA00022692"/>
    </source>
</evidence>
<keyword evidence="2" id="KW-1003">Cell membrane</keyword>
<evidence type="ECO:0000256" key="3">
    <source>
        <dbReference type="ARBA" id="ARBA00022606"/>
    </source>
</evidence>
<feature type="domain" description="G-protein coupled receptors family 1 profile" evidence="11">
    <location>
        <begin position="44"/>
        <end position="74"/>
    </location>
</feature>
<dbReference type="GO" id="GO:0007608">
    <property type="term" value="P:sensory perception of smell"/>
    <property type="evidence" value="ECO:0007669"/>
    <property type="project" value="UniProtKB-KW"/>
</dbReference>
<dbReference type="Proteomes" id="UP000265040">
    <property type="component" value="Chromosome 14"/>
</dbReference>
<evidence type="ECO:0000256" key="10">
    <source>
        <dbReference type="SAM" id="Phobius"/>
    </source>
</evidence>
<evidence type="ECO:0000313" key="13">
    <source>
        <dbReference type="Proteomes" id="UP000265040"/>
    </source>
</evidence>
<name>A0A7N6FM58_ANATE</name>
<dbReference type="Gene3D" id="1.20.1070.10">
    <property type="entry name" value="Rhodopsin 7-helix transmembrane proteins"/>
    <property type="match status" value="1"/>
</dbReference>
<evidence type="ECO:0000259" key="11">
    <source>
        <dbReference type="PROSITE" id="PS50262"/>
    </source>
</evidence>
<dbReference type="GeneTree" id="ENSGT00940000161369"/>
<evidence type="ECO:0000256" key="1">
    <source>
        <dbReference type="ARBA" id="ARBA00004651"/>
    </source>
</evidence>
<keyword evidence="5" id="KW-0552">Olfaction</keyword>
<protein>
    <recommendedName>
        <fullName evidence="11">G-protein coupled receptors family 1 profile domain-containing protein</fullName>
    </recommendedName>
</protein>
<dbReference type="AlphaFoldDB" id="A0A7N6FM58"/>
<evidence type="ECO:0000256" key="6">
    <source>
        <dbReference type="ARBA" id="ARBA00022989"/>
    </source>
</evidence>
<keyword evidence="7" id="KW-0297">G-protein coupled receptor</keyword>
<dbReference type="SUPFAM" id="SSF81321">
    <property type="entry name" value="Family A G protein-coupled receptor-like"/>
    <property type="match status" value="1"/>
</dbReference>
<sequence length="106" mass="12414">MFQVDENYTRITEFVIVGFPSLQPEYFQLVAWFFFLFYVTTVVGNLLLVMVFAWEHSLQKPMYIIMVSLALSDIGKYGSVFPLPCAFFSQDLVYFVLHCFHEKCLS</sequence>
<evidence type="ECO:0000256" key="2">
    <source>
        <dbReference type="ARBA" id="ARBA00022475"/>
    </source>
</evidence>
<dbReference type="GO" id="GO:0005886">
    <property type="term" value="C:plasma membrane"/>
    <property type="evidence" value="ECO:0007669"/>
    <property type="project" value="UniProtKB-SubCell"/>
</dbReference>
<reference evidence="12" key="3">
    <citation type="submission" date="2025-09" db="UniProtKB">
        <authorList>
            <consortium name="Ensembl"/>
        </authorList>
    </citation>
    <scope>IDENTIFICATION</scope>
</reference>
<reference evidence="12" key="1">
    <citation type="submission" date="2021-04" db="EMBL/GenBank/DDBJ databases">
        <authorList>
            <consortium name="Wellcome Sanger Institute Data Sharing"/>
        </authorList>
    </citation>
    <scope>NUCLEOTIDE SEQUENCE [LARGE SCALE GENOMIC DNA]</scope>
</reference>
<reference evidence="12" key="2">
    <citation type="submission" date="2025-08" db="UniProtKB">
        <authorList>
            <consortium name="Ensembl"/>
        </authorList>
    </citation>
    <scope>IDENTIFICATION</scope>
</reference>
<dbReference type="GO" id="GO:0004930">
    <property type="term" value="F:G protein-coupled receptor activity"/>
    <property type="evidence" value="ECO:0007669"/>
    <property type="project" value="UniProtKB-KW"/>
</dbReference>
<accession>A0A7N6FM58</accession>